<dbReference type="Pfam" id="PF06961">
    <property type="entry name" value="DUF1294"/>
    <property type="match status" value="1"/>
</dbReference>
<feature type="transmembrane region" description="Helical" evidence="1">
    <location>
        <begin position="27"/>
        <end position="46"/>
    </location>
</feature>
<proteinExistence type="predicted"/>
<protein>
    <recommendedName>
        <fullName evidence="4">Cold-shock protein</fullName>
    </recommendedName>
</protein>
<evidence type="ECO:0008006" key="4">
    <source>
        <dbReference type="Google" id="ProtNLM"/>
    </source>
</evidence>
<dbReference type="Proteomes" id="UP000050471">
    <property type="component" value="Unassembled WGS sequence"/>
</dbReference>
<feature type="transmembrane region" description="Helical" evidence="1">
    <location>
        <begin position="99"/>
        <end position="118"/>
    </location>
</feature>
<keyword evidence="1" id="KW-0472">Membrane</keyword>
<sequence length="132" mass="15415">MIKAPPQGGVFVFQINLFLDTQLNTSSLIFGWFCWASSVSYFLMFLDKRRAERGDWRISETTLQMWFLFGGALGGKIAQKRLRHKTRKQPFARMLNVRLGINLLIFAILITEYGRLFVMLNALRFLSWILHP</sequence>
<dbReference type="EMBL" id="LKBA01000019">
    <property type="protein sequence ID" value="KPN62205.1"/>
    <property type="molecule type" value="Genomic_DNA"/>
</dbReference>
<name>A0A0P7J3E6_9RHOB</name>
<gene>
    <name evidence="2" type="ORF">AKJ29_08050</name>
</gene>
<evidence type="ECO:0000256" key="1">
    <source>
        <dbReference type="SAM" id="Phobius"/>
    </source>
</evidence>
<dbReference type="RefSeq" id="WP_055191677.1">
    <property type="nucleotide sequence ID" value="NZ_FPBS01000005.1"/>
</dbReference>
<dbReference type="InterPro" id="IPR010718">
    <property type="entry name" value="DUF1294"/>
</dbReference>
<keyword evidence="1" id="KW-1133">Transmembrane helix</keyword>
<keyword evidence="3" id="KW-1185">Reference proteome</keyword>
<evidence type="ECO:0000313" key="3">
    <source>
        <dbReference type="Proteomes" id="UP000050471"/>
    </source>
</evidence>
<organism evidence="2 3">
    <name type="scientific">Aliiroseovarius crassostreae</name>
    <dbReference type="NCBI Taxonomy" id="154981"/>
    <lineage>
        <taxon>Bacteria</taxon>
        <taxon>Pseudomonadati</taxon>
        <taxon>Pseudomonadota</taxon>
        <taxon>Alphaproteobacteria</taxon>
        <taxon>Rhodobacterales</taxon>
        <taxon>Paracoccaceae</taxon>
        <taxon>Aliiroseovarius</taxon>
    </lineage>
</organism>
<dbReference type="OrthoDB" id="72963at2"/>
<keyword evidence="1" id="KW-0812">Transmembrane</keyword>
<dbReference type="AlphaFoldDB" id="A0A0P7J3E6"/>
<dbReference type="STRING" id="154981.AKJ29_08050"/>
<comment type="caution">
    <text evidence="2">The sequence shown here is derived from an EMBL/GenBank/DDBJ whole genome shotgun (WGS) entry which is preliminary data.</text>
</comment>
<evidence type="ECO:0000313" key="2">
    <source>
        <dbReference type="EMBL" id="KPN62205.1"/>
    </source>
</evidence>
<accession>A0A0P7J3E6</accession>
<reference evidence="2 3" key="1">
    <citation type="submission" date="2015-09" db="EMBL/GenBank/DDBJ databases">
        <title>Draft genome sequence of Aliiroseovarius crassostreae CV919-312TSm, the causative agent of Roseovarius Oyster Disease (formerly Juvenile Oyster Disease).</title>
        <authorList>
            <person name="Kessner L."/>
            <person name="Spinard E."/>
            <person name="Nelson D."/>
        </authorList>
    </citation>
    <scope>NUCLEOTIDE SEQUENCE [LARGE SCALE GENOMIC DNA]</scope>
    <source>
        <strain evidence="2 3">CV919-312</strain>
    </source>
</reference>